<reference evidence="1" key="1">
    <citation type="submission" date="2014-05" db="EMBL/GenBank/DDBJ databases">
        <authorList>
            <person name="Chronopoulou M."/>
        </authorList>
    </citation>
    <scope>NUCLEOTIDE SEQUENCE</scope>
    <source>
        <tissue evidence="1">Whole organism</tissue>
    </source>
</reference>
<dbReference type="EMBL" id="HACA01019539">
    <property type="protein sequence ID" value="CDW36900.1"/>
    <property type="molecule type" value="Transcribed_RNA"/>
</dbReference>
<proteinExistence type="predicted"/>
<protein>
    <submittedName>
        <fullName evidence="1">Uncharacterized protein</fullName>
    </submittedName>
</protein>
<sequence length="134" mass="16022">FQQRLLSKCLKRSPLNPLILEIFPLIRKHLENYGKCFRKDIRYRNRADLRTKKDLGVRCWDFYFSFHFLAYKENNADTALSYKNTCNNGLDKHGTYDSIILSSSYLPLSKERGRKSQCPQDNIKLPLYYYKRNL</sequence>
<evidence type="ECO:0000313" key="1">
    <source>
        <dbReference type="EMBL" id="CDW36900.1"/>
    </source>
</evidence>
<accession>A0A0K2UFR9</accession>
<name>A0A0K2UFR9_LEPSM</name>
<dbReference type="AlphaFoldDB" id="A0A0K2UFR9"/>
<feature type="non-terminal residue" evidence="1">
    <location>
        <position position="1"/>
    </location>
</feature>
<organism evidence="1">
    <name type="scientific">Lepeophtheirus salmonis</name>
    <name type="common">Salmon louse</name>
    <name type="synonym">Caligus salmonis</name>
    <dbReference type="NCBI Taxonomy" id="72036"/>
    <lineage>
        <taxon>Eukaryota</taxon>
        <taxon>Metazoa</taxon>
        <taxon>Ecdysozoa</taxon>
        <taxon>Arthropoda</taxon>
        <taxon>Crustacea</taxon>
        <taxon>Multicrustacea</taxon>
        <taxon>Hexanauplia</taxon>
        <taxon>Copepoda</taxon>
        <taxon>Siphonostomatoida</taxon>
        <taxon>Caligidae</taxon>
        <taxon>Lepeophtheirus</taxon>
    </lineage>
</organism>